<dbReference type="RefSeq" id="WP_286345577.1">
    <property type="nucleotide sequence ID" value="NZ_AP027732.1"/>
</dbReference>
<proteinExistence type="predicted"/>
<sequence>MSENARAQSHMRQRDPWSGDIDKILEAERERHNQARLHRALILDVVDRGLGVRPLARRLGVNPGTVAHWLKAARKEVSGDRPADDTPPLQS</sequence>
<gene>
    <name evidence="1" type="ORF">GCM10025867_08600</name>
</gene>
<protein>
    <recommendedName>
        <fullName evidence="3">Helix-turn-helix domain-containing protein</fullName>
    </recommendedName>
</protein>
<organism evidence="1 2">
    <name type="scientific">Frondihabitans sucicola</name>
    <dbReference type="NCBI Taxonomy" id="1268041"/>
    <lineage>
        <taxon>Bacteria</taxon>
        <taxon>Bacillati</taxon>
        <taxon>Actinomycetota</taxon>
        <taxon>Actinomycetes</taxon>
        <taxon>Micrococcales</taxon>
        <taxon>Microbacteriaceae</taxon>
        <taxon>Frondihabitans</taxon>
    </lineage>
</organism>
<dbReference type="InterPro" id="IPR009057">
    <property type="entry name" value="Homeodomain-like_sf"/>
</dbReference>
<evidence type="ECO:0008006" key="3">
    <source>
        <dbReference type="Google" id="ProtNLM"/>
    </source>
</evidence>
<dbReference type="EMBL" id="AP027732">
    <property type="protein sequence ID" value="BDZ48619.1"/>
    <property type="molecule type" value="Genomic_DNA"/>
</dbReference>
<accession>A0ABN6XUK3</accession>
<name>A0ABN6XUK3_9MICO</name>
<evidence type="ECO:0000313" key="2">
    <source>
        <dbReference type="Proteomes" id="UP001321486"/>
    </source>
</evidence>
<dbReference type="SUPFAM" id="SSF46689">
    <property type="entry name" value="Homeodomain-like"/>
    <property type="match status" value="1"/>
</dbReference>
<keyword evidence="2" id="KW-1185">Reference proteome</keyword>
<reference evidence="2" key="1">
    <citation type="journal article" date="2019" name="Int. J. Syst. Evol. Microbiol.">
        <title>The Global Catalogue of Microorganisms (GCM) 10K type strain sequencing project: providing services to taxonomists for standard genome sequencing and annotation.</title>
        <authorList>
            <consortium name="The Broad Institute Genomics Platform"/>
            <consortium name="The Broad Institute Genome Sequencing Center for Infectious Disease"/>
            <person name="Wu L."/>
            <person name="Ma J."/>
        </authorList>
    </citation>
    <scope>NUCLEOTIDE SEQUENCE [LARGE SCALE GENOMIC DNA]</scope>
    <source>
        <strain evidence="2">NBRC 108728</strain>
    </source>
</reference>
<evidence type="ECO:0000313" key="1">
    <source>
        <dbReference type="EMBL" id="BDZ48619.1"/>
    </source>
</evidence>
<dbReference type="Pfam" id="PF13384">
    <property type="entry name" value="HTH_23"/>
    <property type="match status" value="1"/>
</dbReference>
<dbReference type="Proteomes" id="UP001321486">
    <property type="component" value="Chromosome"/>
</dbReference>